<keyword evidence="5" id="KW-1185">Reference proteome</keyword>
<keyword evidence="4" id="KW-0808">Transferase</keyword>
<accession>I3YC84</accession>
<feature type="transmembrane region" description="Helical" evidence="1">
    <location>
        <begin position="328"/>
        <end position="349"/>
    </location>
</feature>
<feature type="domain" description="Acyltransferase 3" evidence="2">
    <location>
        <begin position="14"/>
        <end position="351"/>
    </location>
</feature>
<dbReference type="HOGENOM" id="CLU_005679_10_3_6"/>
<feature type="transmembrane region" description="Helical" evidence="1">
    <location>
        <begin position="370"/>
        <end position="387"/>
    </location>
</feature>
<dbReference type="eggNOG" id="COG1835">
    <property type="taxonomic scope" value="Bacteria"/>
</dbReference>
<feature type="transmembrane region" description="Helical" evidence="1">
    <location>
        <begin position="207"/>
        <end position="227"/>
    </location>
</feature>
<feature type="transmembrane region" description="Helical" evidence="1">
    <location>
        <begin position="180"/>
        <end position="201"/>
    </location>
</feature>
<dbReference type="PANTHER" id="PTHR23028:SF53">
    <property type="entry name" value="ACYL_TRANSF_3 DOMAIN-CONTAINING PROTEIN"/>
    <property type="match status" value="1"/>
</dbReference>
<name>I3YC84_THIV6</name>
<dbReference type="EMBL" id="CP003154">
    <property type="protein sequence ID" value="AFL74602.1"/>
    <property type="molecule type" value="Genomic_DNA"/>
</dbReference>
<keyword evidence="4" id="KW-0012">Acyltransferase</keyword>
<keyword evidence="1" id="KW-1133">Transmembrane helix</keyword>
<keyword evidence="1" id="KW-0472">Membrane</keyword>
<dbReference type="RefSeq" id="WP_014779036.1">
    <property type="nucleotide sequence ID" value="NC_018012.1"/>
</dbReference>
<feature type="domain" description="SGNH" evidence="3">
    <location>
        <begin position="454"/>
        <end position="686"/>
    </location>
</feature>
<proteinExistence type="predicted"/>
<dbReference type="AlphaFoldDB" id="I3YC84"/>
<protein>
    <submittedName>
        <fullName evidence="4">Putative acyltransferase</fullName>
    </submittedName>
</protein>
<dbReference type="Pfam" id="PF01757">
    <property type="entry name" value="Acyl_transf_3"/>
    <property type="match status" value="1"/>
</dbReference>
<evidence type="ECO:0000313" key="5">
    <source>
        <dbReference type="Proteomes" id="UP000006062"/>
    </source>
</evidence>
<feature type="transmembrane region" description="Helical" evidence="1">
    <location>
        <begin position="155"/>
        <end position="173"/>
    </location>
</feature>
<dbReference type="InterPro" id="IPR050879">
    <property type="entry name" value="Acyltransferase_3"/>
</dbReference>
<dbReference type="InterPro" id="IPR002656">
    <property type="entry name" value="Acyl_transf_3_dom"/>
</dbReference>
<dbReference type="KEGG" id="tvi:Thivi_2683"/>
<evidence type="ECO:0000313" key="4">
    <source>
        <dbReference type="EMBL" id="AFL74602.1"/>
    </source>
</evidence>
<gene>
    <name evidence="4" type="ordered locus">Thivi_2683</name>
</gene>
<feature type="transmembrane region" description="Helical" evidence="1">
    <location>
        <begin position="36"/>
        <end position="61"/>
    </location>
</feature>
<feature type="transmembrane region" description="Helical" evidence="1">
    <location>
        <begin position="270"/>
        <end position="290"/>
    </location>
</feature>
<dbReference type="OrthoDB" id="9767863at2"/>
<dbReference type="InterPro" id="IPR043968">
    <property type="entry name" value="SGNH"/>
</dbReference>
<feature type="transmembrane region" description="Helical" evidence="1">
    <location>
        <begin position="297"/>
        <end position="316"/>
    </location>
</feature>
<organism evidence="4 5">
    <name type="scientific">Thiocystis violascens (strain ATCC 17096 / DSM 198 / 6111)</name>
    <name type="common">Chromatium violascens</name>
    <dbReference type="NCBI Taxonomy" id="765911"/>
    <lineage>
        <taxon>Bacteria</taxon>
        <taxon>Pseudomonadati</taxon>
        <taxon>Pseudomonadota</taxon>
        <taxon>Gammaproteobacteria</taxon>
        <taxon>Chromatiales</taxon>
        <taxon>Chromatiaceae</taxon>
        <taxon>Thiocystis</taxon>
    </lineage>
</organism>
<evidence type="ECO:0000259" key="3">
    <source>
        <dbReference type="Pfam" id="PF19040"/>
    </source>
</evidence>
<feature type="transmembrane region" description="Helical" evidence="1">
    <location>
        <begin position="247"/>
        <end position="264"/>
    </location>
</feature>
<dbReference type="GO" id="GO:0016747">
    <property type="term" value="F:acyltransferase activity, transferring groups other than amino-acyl groups"/>
    <property type="evidence" value="ECO:0007669"/>
    <property type="project" value="InterPro"/>
</dbReference>
<dbReference type="STRING" id="765911.Thivi_2683"/>
<sequence length="696" mass="78762">MTGNTREIRNLYRADIDGLRAIAVLSVMIYHLNAQWLPGGFVGVDIFFVISGFVVTGALAASQATHALAFIGEFYARRLARIMPALVLMLCTTALLATVFIPQAWLSGLSERTALFAFAGLSNWTMQQNDDTYFAPRAEFNPYTHTWSLGVEEQFYLIVPLIIFLWLLGRRAAHAERRHWWFIGLLFLLCTASFLGCLYATETNPTAAFYFLGFRFWELGLGALLYLVTLERATLAPALARALQGPLPWLGALLIGLACLFAQADRFPWPWALPAVLGSLLVIGGVRADLKTPVRRWLAVAPLLWIGKRSYSLYLWHWPLYVLLRWTLGLHTLPLQFAAVAGTFALATLSYRYVETPLRHHRRMEQWPPLARIAFFVVLTVLGWWAVQHLFAHPSRYSLSTVSRHPGDWYSGDHMSNTNPAERVCAVKLEHHPIGGGLEFRYVPHQCRDRSPSGMAHVLGDSHAVAYLPMFEQFSAETGRTVSVYTFAGCAFIDFRRPLSVDRPAGCNDFNRAIVQRVRETANAGDILFLPSLRIDRFGDQWTSFDHDVFQTMYSPAALKPREDALEDAKEWLRPFVDQQLRIVFEAPKPIFRAPAFRCSDWFNRHNPICVGNNRQPREELERLRAPIVASMRELARIFPSISVWDPFPFLCPGEVCSTSKDGRPLFFDGDHPSAYGNALLYPDFKAHLDARSANP</sequence>
<dbReference type="GO" id="GO:0016020">
    <property type="term" value="C:membrane"/>
    <property type="evidence" value="ECO:0007669"/>
    <property type="project" value="TreeGrafter"/>
</dbReference>
<feature type="transmembrane region" description="Helical" evidence="1">
    <location>
        <begin position="82"/>
        <end position="105"/>
    </location>
</feature>
<dbReference type="Pfam" id="PF19040">
    <property type="entry name" value="SGNH"/>
    <property type="match status" value="1"/>
</dbReference>
<dbReference type="Proteomes" id="UP000006062">
    <property type="component" value="Chromosome"/>
</dbReference>
<reference evidence="4 5" key="1">
    <citation type="submission" date="2012-06" db="EMBL/GenBank/DDBJ databases">
        <title>Complete sequence of Thiocystis violascens DSM 198.</title>
        <authorList>
            <consortium name="US DOE Joint Genome Institute"/>
            <person name="Lucas S."/>
            <person name="Han J."/>
            <person name="Lapidus A."/>
            <person name="Cheng J.-F."/>
            <person name="Goodwin L."/>
            <person name="Pitluck S."/>
            <person name="Peters L."/>
            <person name="Ovchinnikova G."/>
            <person name="Teshima H."/>
            <person name="Detter J.C."/>
            <person name="Han C."/>
            <person name="Tapia R."/>
            <person name="Land M."/>
            <person name="Hauser L."/>
            <person name="Kyrpides N."/>
            <person name="Ivanova N."/>
            <person name="Pagani I."/>
            <person name="Vogl K."/>
            <person name="Liu Z."/>
            <person name="Frigaard N.-U."/>
            <person name="Bryant D."/>
            <person name="Woyke T."/>
        </authorList>
    </citation>
    <scope>NUCLEOTIDE SEQUENCE [LARGE SCALE GENOMIC DNA]</scope>
    <source>
        <strain evidence="5">ATCC 17096 / DSM 198 / 6111</strain>
    </source>
</reference>
<evidence type="ECO:0000256" key="1">
    <source>
        <dbReference type="SAM" id="Phobius"/>
    </source>
</evidence>
<evidence type="ECO:0000259" key="2">
    <source>
        <dbReference type="Pfam" id="PF01757"/>
    </source>
</evidence>
<keyword evidence="1" id="KW-0812">Transmembrane</keyword>
<dbReference type="GO" id="GO:0009103">
    <property type="term" value="P:lipopolysaccharide biosynthetic process"/>
    <property type="evidence" value="ECO:0007669"/>
    <property type="project" value="TreeGrafter"/>
</dbReference>
<dbReference type="PANTHER" id="PTHR23028">
    <property type="entry name" value="ACETYLTRANSFERASE"/>
    <property type="match status" value="1"/>
</dbReference>